<dbReference type="AlphaFoldDB" id="A0A7X5HVD1"/>
<evidence type="ECO:0000256" key="4">
    <source>
        <dbReference type="SAM" id="MobiDB-lite"/>
    </source>
</evidence>
<keyword evidence="8" id="KW-1185">Reference proteome</keyword>
<sequence length="370" mass="39302">MKRSVLAVVLTVVMAASVFSGCTPKQGSTSSESAGGAGAVQETETAAFNPDEEDGIEIGELRSALGAVPKLEGSVKLGAVAKAFENEYWRTLKEGYGVFQDKLQANGYDVTIDVSSAQGEGDEQGQLSIVKDMINKKYNGLLLSPISDGNLVPGVDDAKKAGIPVVNVNDGLIANSDVFVGPKAIQNGELAAEWISEKLGGTGQVAIVIGMPKAFAARQRTAGFEQYMAANATGIEIVAKQNADWDRSKAKDLADTWIKQYPDLKAIFCNNDTMALGVVEAVKSSGKDILVVGVDGIGEAYDSIRRGELDATIDSFPLYKSQIAGEVTLRLMGGQEIPRVIWTPQALIDATNVEKPAEEIIGWEEPVFEN</sequence>
<keyword evidence="3 5" id="KW-0732">Signal</keyword>
<evidence type="ECO:0000256" key="3">
    <source>
        <dbReference type="ARBA" id="ARBA00022729"/>
    </source>
</evidence>
<evidence type="ECO:0000313" key="7">
    <source>
        <dbReference type="EMBL" id="NDL67325.1"/>
    </source>
</evidence>
<feature type="domain" description="Periplasmic binding protein" evidence="6">
    <location>
        <begin position="80"/>
        <end position="335"/>
    </location>
</feature>
<dbReference type="InterPro" id="IPR025997">
    <property type="entry name" value="SBP_2_dom"/>
</dbReference>
<comment type="subcellular location">
    <subcellularLocation>
        <location evidence="1">Cell envelope</location>
    </subcellularLocation>
</comment>
<dbReference type="PROSITE" id="PS51257">
    <property type="entry name" value="PROKAR_LIPOPROTEIN"/>
    <property type="match status" value="1"/>
</dbReference>
<evidence type="ECO:0000313" key="8">
    <source>
        <dbReference type="Proteomes" id="UP000461585"/>
    </source>
</evidence>
<dbReference type="EMBL" id="JAAEEH010000013">
    <property type="protein sequence ID" value="NDL67325.1"/>
    <property type="molecule type" value="Genomic_DNA"/>
</dbReference>
<reference evidence="7 8" key="1">
    <citation type="submission" date="2020-01" db="EMBL/GenBank/DDBJ databases">
        <title>Anaeroalcalibacter tamaniensis gen. nov., sp. nov., moderately halophilic strictly anaerobic fermenter bacterium from mud volcano of Taman peninsula.</title>
        <authorList>
            <person name="Frolova A."/>
            <person name="Merkel A.Y."/>
            <person name="Slobodkin A.I."/>
        </authorList>
    </citation>
    <scope>NUCLEOTIDE SEQUENCE [LARGE SCALE GENOMIC DNA]</scope>
    <source>
        <strain evidence="7 8">F-3ap</strain>
    </source>
</reference>
<evidence type="ECO:0000256" key="2">
    <source>
        <dbReference type="ARBA" id="ARBA00007639"/>
    </source>
</evidence>
<comment type="caution">
    <text evidence="7">The sequence shown here is derived from an EMBL/GenBank/DDBJ whole genome shotgun (WGS) entry which is preliminary data.</text>
</comment>
<protein>
    <submittedName>
        <fullName evidence="7">Substrate-binding domain-containing protein</fullName>
    </submittedName>
</protein>
<organism evidence="7 8">
    <name type="scientific">Anaerotalea alkaliphila</name>
    <dbReference type="NCBI Taxonomy" id="2662126"/>
    <lineage>
        <taxon>Bacteria</taxon>
        <taxon>Bacillati</taxon>
        <taxon>Bacillota</taxon>
        <taxon>Clostridia</taxon>
        <taxon>Eubacteriales</taxon>
        <taxon>Anaerotalea</taxon>
    </lineage>
</organism>
<dbReference type="GO" id="GO:0030313">
    <property type="term" value="C:cell envelope"/>
    <property type="evidence" value="ECO:0007669"/>
    <property type="project" value="UniProtKB-SubCell"/>
</dbReference>
<dbReference type="InterPro" id="IPR028082">
    <property type="entry name" value="Peripla_BP_I"/>
</dbReference>
<dbReference type="Proteomes" id="UP000461585">
    <property type="component" value="Unassembled WGS sequence"/>
</dbReference>
<accession>A0A7X5HVD1</accession>
<evidence type="ECO:0000259" key="6">
    <source>
        <dbReference type="Pfam" id="PF13407"/>
    </source>
</evidence>
<feature type="signal peptide" evidence="5">
    <location>
        <begin position="1"/>
        <end position="20"/>
    </location>
</feature>
<dbReference type="PANTHER" id="PTHR46847:SF1">
    <property type="entry name" value="D-ALLOSE-BINDING PERIPLASMIC PROTEIN-RELATED"/>
    <property type="match status" value="1"/>
</dbReference>
<dbReference type="Pfam" id="PF13407">
    <property type="entry name" value="Peripla_BP_4"/>
    <property type="match status" value="1"/>
</dbReference>
<comment type="similarity">
    <text evidence="2">Belongs to the bacterial solute-binding protein 2 family.</text>
</comment>
<dbReference type="PANTHER" id="PTHR46847">
    <property type="entry name" value="D-ALLOSE-BINDING PERIPLASMIC PROTEIN-RELATED"/>
    <property type="match status" value="1"/>
</dbReference>
<feature type="chain" id="PRO_5038969677" evidence="5">
    <location>
        <begin position="21"/>
        <end position="370"/>
    </location>
</feature>
<name>A0A7X5HVD1_9FIRM</name>
<gene>
    <name evidence="7" type="ORF">GXN74_06180</name>
</gene>
<evidence type="ECO:0000256" key="5">
    <source>
        <dbReference type="SAM" id="SignalP"/>
    </source>
</evidence>
<dbReference type="RefSeq" id="WP_162370051.1">
    <property type="nucleotide sequence ID" value="NZ_JAAEEH010000013.1"/>
</dbReference>
<evidence type="ECO:0000256" key="1">
    <source>
        <dbReference type="ARBA" id="ARBA00004196"/>
    </source>
</evidence>
<dbReference type="GO" id="GO:0030246">
    <property type="term" value="F:carbohydrate binding"/>
    <property type="evidence" value="ECO:0007669"/>
    <property type="project" value="UniProtKB-ARBA"/>
</dbReference>
<dbReference type="Gene3D" id="3.40.50.2300">
    <property type="match status" value="2"/>
</dbReference>
<feature type="region of interest" description="Disordered" evidence="4">
    <location>
        <begin position="22"/>
        <end position="51"/>
    </location>
</feature>
<proteinExistence type="inferred from homology"/>
<dbReference type="CDD" id="cd06320">
    <property type="entry name" value="PBP1_allose_binding"/>
    <property type="match status" value="1"/>
</dbReference>
<dbReference type="SUPFAM" id="SSF53822">
    <property type="entry name" value="Periplasmic binding protein-like I"/>
    <property type="match status" value="1"/>
</dbReference>